<comment type="function">
    <text evidence="9">Part of the tripartite ATP-independent periplasmic (TRAP) transport system.</text>
</comment>
<keyword evidence="7 9" id="KW-0472">Membrane</keyword>
<dbReference type="InterPro" id="IPR055348">
    <property type="entry name" value="DctQ"/>
</dbReference>
<dbReference type="PANTHER" id="PTHR35011">
    <property type="entry name" value="2,3-DIKETO-L-GULONATE TRAP TRANSPORTER SMALL PERMEASE PROTEIN YIAM"/>
    <property type="match status" value="1"/>
</dbReference>
<evidence type="ECO:0000256" key="9">
    <source>
        <dbReference type="RuleBase" id="RU369079"/>
    </source>
</evidence>
<feature type="transmembrane region" description="Helical" evidence="9">
    <location>
        <begin position="82"/>
        <end position="106"/>
    </location>
</feature>
<comment type="subcellular location">
    <subcellularLocation>
        <location evidence="1 9">Cell inner membrane</location>
        <topology evidence="1 9">Multi-pass membrane protein</topology>
    </subcellularLocation>
</comment>
<protein>
    <recommendedName>
        <fullName evidence="9">TRAP transporter small permease protein</fullName>
    </recommendedName>
</protein>
<accession>A0A238J5Y5</accession>
<keyword evidence="12" id="KW-1185">Reference proteome</keyword>
<dbReference type="InterPro" id="IPR007387">
    <property type="entry name" value="TRAP_DctQ"/>
</dbReference>
<organism evidence="11 12">
    <name type="scientific">Boseongicola aestuarii</name>
    <dbReference type="NCBI Taxonomy" id="1470561"/>
    <lineage>
        <taxon>Bacteria</taxon>
        <taxon>Pseudomonadati</taxon>
        <taxon>Pseudomonadota</taxon>
        <taxon>Alphaproteobacteria</taxon>
        <taxon>Rhodobacterales</taxon>
        <taxon>Paracoccaceae</taxon>
        <taxon>Boseongicola</taxon>
    </lineage>
</organism>
<evidence type="ECO:0000256" key="4">
    <source>
        <dbReference type="ARBA" id="ARBA00022519"/>
    </source>
</evidence>
<dbReference type="EMBL" id="FXXQ01000019">
    <property type="protein sequence ID" value="SMX25565.1"/>
    <property type="molecule type" value="Genomic_DNA"/>
</dbReference>
<comment type="similarity">
    <text evidence="8 9">Belongs to the TRAP transporter small permease family.</text>
</comment>
<evidence type="ECO:0000256" key="1">
    <source>
        <dbReference type="ARBA" id="ARBA00004429"/>
    </source>
</evidence>
<feature type="transmembrane region" description="Helical" evidence="9">
    <location>
        <begin position="7"/>
        <end position="25"/>
    </location>
</feature>
<keyword evidence="6 9" id="KW-1133">Transmembrane helix</keyword>
<dbReference type="AlphaFoldDB" id="A0A238J5Y5"/>
<evidence type="ECO:0000313" key="12">
    <source>
        <dbReference type="Proteomes" id="UP000201838"/>
    </source>
</evidence>
<gene>
    <name evidence="11" type="ORF">BOA8489_03709</name>
</gene>
<dbReference type="GO" id="GO:0022857">
    <property type="term" value="F:transmembrane transporter activity"/>
    <property type="evidence" value="ECO:0007669"/>
    <property type="project" value="UniProtKB-UniRule"/>
</dbReference>
<evidence type="ECO:0000256" key="6">
    <source>
        <dbReference type="ARBA" id="ARBA00022989"/>
    </source>
</evidence>
<keyword evidence="5 9" id="KW-0812">Transmembrane</keyword>
<dbReference type="RefSeq" id="WP_093975756.1">
    <property type="nucleotide sequence ID" value="NZ_FXXQ01000019.1"/>
</dbReference>
<keyword evidence="4 9" id="KW-0997">Cell inner membrane</keyword>
<evidence type="ECO:0000256" key="3">
    <source>
        <dbReference type="ARBA" id="ARBA00022475"/>
    </source>
</evidence>
<reference evidence="12" key="1">
    <citation type="submission" date="2017-05" db="EMBL/GenBank/DDBJ databases">
        <authorList>
            <person name="Rodrigo-Torres L."/>
            <person name="Arahal R. D."/>
            <person name="Lucena T."/>
        </authorList>
    </citation>
    <scope>NUCLEOTIDE SEQUENCE [LARGE SCALE GENOMIC DNA]</scope>
    <source>
        <strain evidence="12">CECT 8489</strain>
    </source>
</reference>
<feature type="domain" description="Tripartite ATP-independent periplasmic transporters DctQ component" evidence="10">
    <location>
        <begin position="21"/>
        <end position="148"/>
    </location>
</feature>
<comment type="subunit">
    <text evidence="9">The complex comprises the extracytoplasmic solute receptor protein and the two transmembrane proteins.</text>
</comment>
<sequence>MEFVATWISRIFGWSLLFLSVFVALETVMRKVFNTSLQGADELGGYVLAFGSSLAFVVTLAERAHIRIDVLHRKFPVRVQSLIDWLAALSMAVLGCFLLYVGWFVIKDTLAYGSTAATPWATPLIWPQTAWYAALAIFSISAIVLSVRATWLFFKGNHKTLAAEFNPKGAADELAEELRELAKRKGTSI</sequence>
<evidence type="ECO:0000256" key="8">
    <source>
        <dbReference type="ARBA" id="ARBA00038436"/>
    </source>
</evidence>
<evidence type="ECO:0000256" key="2">
    <source>
        <dbReference type="ARBA" id="ARBA00022448"/>
    </source>
</evidence>
<dbReference type="Proteomes" id="UP000201838">
    <property type="component" value="Unassembled WGS sequence"/>
</dbReference>
<dbReference type="GO" id="GO:0005886">
    <property type="term" value="C:plasma membrane"/>
    <property type="evidence" value="ECO:0007669"/>
    <property type="project" value="UniProtKB-SubCell"/>
</dbReference>
<evidence type="ECO:0000256" key="5">
    <source>
        <dbReference type="ARBA" id="ARBA00022692"/>
    </source>
</evidence>
<dbReference type="Pfam" id="PF04290">
    <property type="entry name" value="DctQ"/>
    <property type="match status" value="1"/>
</dbReference>
<evidence type="ECO:0000256" key="7">
    <source>
        <dbReference type="ARBA" id="ARBA00023136"/>
    </source>
</evidence>
<name>A0A238J5Y5_9RHOB</name>
<keyword evidence="2 9" id="KW-0813">Transport</keyword>
<proteinExistence type="inferred from homology"/>
<evidence type="ECO:0000259" key="10">
    <source>
        <dbReference type="Pfam" id="PF04290"/>
    </source>
</evidence>
<feature type="transmembrane region" description="Helical" evidence="9">
    <location>
        <begin position="45"/>
        <end position="61"/>
    </location>
</feature>
<dbReference type="OrthoDB" id="6160477at2"/>
<evidence type="ECO:0000313" key="11">
    <source>
        <dbReference type="EMBL" id="SMX25565.1"/>
    </source>
</evidence>
<feature type="transmembrane region" description="Helical" evidence="9">
    <location>
        <begin position="130"/>
        <end position="154"/>
    </location>
</feature>
<keyword evidence="3" id="KW-1003">Cell membrane</keyword>